<dbReference type="InterPro" id="IPR010090">
    <property type="entry name" value="Phage_tape_meas"/>
</dbReference>
<keyword evidence="1" id="KW-1133">Transmembrane helix</keyword>
<evidence type="ECO:0000313" key="3">
    <source>
        <dbReference type="EMBL" id="MBD2867739.1"/>
    </source>
</evidence>
<feature type="transmembrane region" description="Helical" evidence="1">
    <location>
        <begin position="531"/>
        <end position="552"/>
    </location>
</feature>
<accession>A0A927H5N3</accession>
<keyword evidence="1" id="KW-0472">Membrane</keyword>
<comment type="caution">
    <text evidence="3">The sequence shown here is derived from an EMBL/GenBank/DDBJ whole genome shotgun (WGS) entry which is preliminary data.</text>
</comment>
<dbReference type="Proteomes" id="UP000632125">
    <property type="component" value="Unassembled WGS sequence"/>
</dbReference>
<dbReference type="AlphaFoldDB" id="A0A927H5N3"/>
<evidence type="ECO:0000313" key="4">
    <source>
        <dbReference type="Proteomes" id="UP000632125"/>
    </source>
</evidence>
<feature type="transmembrane region" description="Helical" evidence="1">
    <location>
        <begin position="498"/>
        <end position="519"/>
    </location>
</feature>
<protein>
    <submittedName>
        <fullName evidence="3">Phage tail tape measure protein</fullName>
    </submittedName>
</protein>
<gene>
    <name evidence="3" type="ORF">IDH41_04050</name>
</gene>
<feature type="domain" description="Phage tail tape measure protein" evidence="2">
    <location>
        <begin position="250"/>
        <end position="439"/>
    </location>
</feature>
<keyword evidence="4" id="KW-1185">Reference proteome</keyword>
<name>A0A927H5N3_9BACL</name>
<dbReference type="EMBL" id="JACXIY010000004">
    <property type="protein sequence ID" value="MBD2867739.1"/>
    <property type="molecule type" value="Genomic_DNA"/>
</dbReference>
<feature type="transmembrane region" description="Helical" evidence="1">
    <location>
        <begin position="468"/>
        <end position="491"/>
    </location>
</feature>
<proteinExistence type="predicted"/>
<dbReference type="RefSeq" id="WP_190858529.1">
    <property type="nucleotide sequence ID" value="NZ_JACXIY010000004.1"/>
</dbReference>
<evidence type="ECO:0000256" key="1">
    <source>
        <dbReference type="SAM" id="Phobius"/>
    </source>
</evidence>
<evidence type="ECO:0000259" key="2">
    <source>
        <dbReference type="Pfam" id="PF10145"/>
    </source>
</evidence>
<dbReference type="Pfam" id="PF10145">
    <property type="entry name" value="PhageMin_Tail"/>
    <property type="match status" value="1"/>
</dbReference>
<keyword evidence="1" id="KW-0812">Transmembrane</keyword>
<reference evidence="3" key="1">
    <citation type="submission" date="2020-09" db="EMBL/GenBank/DDBJ databases">
        <title>A novel bacterium of genus Paenibacillus, isolated from South China Sea.</title>
        <authorList>
            <person name="Huang H."/>
            <person name="Mo K."/>
            <person name="Hu Y."/>
        </authorList>
    </citation>
    <scope>NUCLEOTIDE SEQUENCE</scope>
    <source>
        <strain evidence="3">IB182493</strain>
    </source>
</reference>
<sequence>MSASLSGLEKMKSLADSLKKVTDQLAKKATYDKIAEGWKKASRGARVAAAMQLEVIRGGNKAVKAAYAQREKEAKAAAGAAAKAAAEQTEQMRAAAEQAAIAAAAAGKGKKAKRKLERLLKAKADREKAVQATAAQAASASVAANAPRSMRKNSIRERIRTKFDNPPGKVALFYKKLRQPLGNAPIHESYEKHKDTISSVTGTLGNWLTTAKDQSLEAAKAMSAATGELRAVTGASAGNMKGLIDSFRLVGGQVPQSLNDVAKAMGILHRDTDLTGSQLESLSKTLLDAARLTGTDSAKAAEAAAGAMNAWGISAAGGARMLEQFFAASRAGEVDMGDLMKKMGELGDPMQKMGIGFEQSMNLLAKWQKDGLTPIETMLKKPLPDGGFARIAEDIKNAGTAADAAKIATKHFGEGVSGDLVTAIRSGNMEFKGITEAMRGSSNAIANQSKDLQSFGDRFDTLKNRITIALAPLGEALLPFGEAMVAVIEFIAKQADILVPAIVAMSGVLVTLFAPALWASAVAGWAAVAPFLPIIGIVLAVGAAVALLAYLFKYHMDDIKNIATAVWEWVIGGLKSMADAFMSFFGKIGEFFGSDKSASVKVSGVASGQAAGGAPATALYHGLDYVPYDGMPARLHKGERVMTASENRAYTAGAGGGASISVTGNTFNVRQESDIDAIARALAREIKAAGGLMA</sequence>
<organism evidence="3 4">
    <name type="scientific">Paenibacillus arenilitoris</name>
    <dbReference type="NCBI Taxonomy" id="2772299"/>
    <lineage>
        <taxon>Bacteria</taxon>
        <taxon>Bacillati</taxon>
        <taxon>Bacillota</taxon>
        <taxon>Bacilli</taxon>
        <taxon>Bacillales</taxon>
        <taxon>Paenibacillaceae</taxon>
        <taxon>Paenibacillus</taxon>
    </lineage>
</organism>